<dbReference type="RefSeq" id="WP_003983869.1">
    <property type="nucleotide sequence ID" value="NZ_CP094298.1"/>
</dbReference>
<dbReference type="GeneID" id="66854684"/>
<name>A0ABY3Z7T7_STRRM</name>
<evidence type="ECO:0000256" key="1">
    <source>
        <dbReference type="ARBA" id="ARBA00022801"/>
    </source>
</evidence>
<sequence length="327" mass="34099">MPQPTPARLPVVIDTDPGVDDCWALLYLAAQPNIELVAVGAIHGNVPTQMAAENALRILDIAGRTDVPVAAGAPTPLQQALSTGQFVHGQDGLGGHAGPPSARRPVAESAAEQLVRLARQRPGELTLLALAPLTNIALALRLEPQLPVLLRQVVVMGGAIGSPGNLTAWADANIGHDPEAGEAVLRAGFNLTLVPMGTTAGAWVDGTWLDEVASSGTPAARYATQILDDYLAMHARVNGGRRGCVMHDPLTAAIMLDPALATYEERQVVVELVGHCRGATLIDARVGFPPEMSSITDGRRPIRIAVTADAATAMERVRQALTAPAAS</sequence>
<evidence type="ECO:0000313" key="4">
    <source>
        <dbReference type="EMBL" id="UNZ06178.1"/>
    </source>
</evidence>
<dbReference type="InterPro" id="IPR036452">
    <property type="entry name" value="Ribo_hydro-like"/>
</dbReference>
<dbReference type="PANTHER" id="PTHR12304:SF4">
    <property type="entry name" value="URIDINE NUCLEOSIDASE"/>
    <property type="match status" value="1"/>
</dbReference>
<proteinExistence type="predicted"/>
<dbReference type="EMBL" id="CP094298">
    <property type="protein sequence ID" value="UNZ06178.1"/>
    <property type="molecule type" value="Genomic_DNA"/>
</dbReference>
<organism evidence="4 5">
    <name type="scientific">Streptomyces rimosus subsp. rimosus</name>
    <dbReference type="NCBI Taxonomy" id="132474"/>
    <lineage>
        <taxon>Bacteria</taxon>
        <taxon>Bacillati</taxon>
        <taxon>Actinomycetota</taxon>
        <taxon>Actinomycetes</taxon>
        <taxon>Kitasatosporales</taxon>
        <taxon>Streptomycetaceae</taxon>
        <taxon>Streptomyces</taxon>
    </lineage>
</organism>
<reference evidence="4 5" key="1">
    <citation type="submission" date="2022-03" db="EMBL/GenBank/DDBJ databases">
        <title>Complete genome of Streptomyces rimosus ssp. rimosus R7 (=ATCC 10970).</title>
        <authorList>
            <person name="Beganovic S."/>
            <person name="Ruckert C."/>
            <person name="Busche T."/>
            <person name="Kalinowski J."/>
            <person name="Wittmann C."/>
        </authorList>
    </citation>
    <scope>NUCLEOTIDE SEQUENCE [LARGE SCALE GENOMIC DNA]</scope>
    <source>
        <strain evidence="4 5">R7</strain>
    </source>
</reference>
<evidence type="ECO:0000313" key="5">
    <source>
        <dbReference type="Proteomes" id="UP000829494"/>
    </source>
</evidence>
<dbReference type="GO" id="GO:0016798">
    <property type="term" value="F:hydrolase activity, acting on glycosyl bonds"/>
    <property type="evidence" value="ECO:0007669"/>
    <property type="project" value="UniProtKB-KW"/>
</dbReference>
<gene>
    <name evidence="4" type="primary">rihA</name>
    <name evidence="4" type="ORF">SRIMR7_28930</name>
</gene>
<dbReference type="PANTHER" id="PTHR12304">
    <property type="entry name" value="INOSINE-URIDINE PREFERRING NUCLEOSIDE HYDROLASE"/>
    <property type="match status" value="1"/>
</dbReference>
<dbReference type="SUPFAM" id="SSF53590">
    <property type="entry name" value="Nucleoside hydrolase"/>
    <property type="match status" value="1"/>
</dbReference>
<dbReference type="Gene3D" id="3.90.245.10">
    <property type="entry name" value="Ribonucleoside hydrolase-like"/>
    <property type="match status" value="1"/>
</dbReference>
<dbReference type="EC" id="3.2.-.-" evidence="4"/>
<dbReference type="InterPro" id="IPR023186">
    <property type="entry name" value="IUNH"/>
</dbReference>
<dbReference type="CDD" id="cd02650">
    <property type="entry name" value="nuc_hydro_CaPnhB"/>
    <property type="match status" value="1"/>
</dbReference>
<keyword evidence="2 4" id="KW-0326">Glycosidase</keyword>
<dbReference type="Pfam" id="PF01156">
    <property type="entry name" value="IU_nuc_hydro"/>
    <property type="match status" value="1"/>
</dbReference>
<evidence type="ECO:0000259" key="3">
    <source>
        <dbReference type="Pfam" id="PF01156"/>
    </source>
</evidence>
<protein>
    <submittedName>
        <fullName evidence="4">Pyrimidine-specific ribonucleoside hydrolase RihA</fullName>
        <ecNumber evidence="4">3.2.-.-</ecNumber>
    </submittedName>
</protein>
<keyword evidence="1 4" id="KW-0378">Hydrolase</keyword>
<keyword evidence="5" id="KW-1185">Reference proteome</keyword>
<dbReference type="Proteomes" id="UP000829494">
    <property type="component" value="Chromosome"/>
</dbReference>
<accession>A0ABY3Z7T7</accession>
<dbReference type="InterPro" id="IPR001910">
    <property type="entry name" value="Inosine/uridine_hydrolase_dom"/>
</dbReference>
<evidence type="ECO:0000256" key="2">
    <source>
        <dbReference type="ARBA" id="ARBA00023295"/>
    </source>
</evidence>
<feature type="domain" description="Inosine/uridine-preferring nucleoside hydrolase" evidence="3">
    <location>
        <begin position="11"/>
        <end position="312"/>
    </location>
</feature>